<keyword evidence="8 12" id="KW-0862">Zinc</keyword>
<protein>
    <recommendedName>
        <fullName evidence="12">Riboflavin biosynthesis protein RibD</fullName>
    </recommendedName>
    <domain>
        <recommendedName>
            <fullName evidence="12">Diaminohydroxyphosphoribosylaminopyrimidine deaminase</fullName>
            <shortName evidence="12">DRAP deaminase</shortName>
            <ecNumber evidence="12">3.5.4.26</ecNumber>
        </recommendedName>
        <alternativeName>
            <fullName evidence="12">Riboflavin-specific deaminase</fullName>
        </alternativeName>
    </domain>
    <domain>
        <recommendedName>
            <fullName evidence="12">5-amino-6-(5-phosphoribosylamino)uracil reductase</fullName>
            <ecNumber evidence="12">1.1.1.193</ecNumber>
        </recommendedName>
        <alternativeName>
            <fullName evidence="12">HTP reductase</fullName>
        </alternativeName>
    </domain>
</protein>
<feature type="domain" description="CMP/dCMP-type deaminase" evidence="13">
    <location>
        <begin position="2"/>
        <end position="126"/>
    </location>
</feature>
<evidence type="ECO:0000313" key="15">
    <source>
        <dbReference type="Proteomes" id="UP001318301"/>
    </source>
</evidence>
<evidence type="ECO:0000256" key="6">
    <source>
        <dbReference type="ARBA" id="ARBA00022619"/>
    </source>
</evidence>
<dbReference type="InterPro" id="IPR002125">
    <property type="entry name" value="CMP_dCMP_dom"/>
</dbReference>
<keyword evidence="6 12" id="KW-0686">Riboflavin biosynthesis</keyword>
<evidence type="ECO:0000256" key="9">
    <source>
        <dbReference type="ARBA" id="ARBA00022857"/>
    </source>
</evidence>
<comment type="catalytic activity">
    <reaction evidence="12">
        <text>5-amino-6-(5-phospho-D-ribitylamino)uracil + NADP(+) = 5-amino-6-(5-phospho-D-ribosylamino)uracil + NADPH + H(+)</text>
        <dbReference type="Rhea" id="RHEA:17845"/>
        <dbReference type="ChEBI" id="CHEBI:15378"/>
        <dbReference type="ChEBI" id="CHEBI:57783"/>
        <dbReference type="ChEBI" id="CHEBI:58349"/>
        <dbReference type="ChEBI" id="CHEBI:58421"/>
        <dbReference type="ChEBI" id="CHEBI:58453"/>
        <dbReference type="EC" id="1.1.1.193"/>
    </reaction>
</comment>
<dbReference type="Pfam" id="PF00383">
    <property type="entry name" value="dCMP_cyt_deam_1"/>
    <property type="match status" value="1"/>
</dbReference>
<dbReference type="EC" id="3.5.4.26" evidence="12"/>
<keyword evidence="10 12" id="KW-0560">Oxidoreductase</keyword>
<proteinExistence type="inferred from homology"/>
<comment type="similarity">
    <text evidence="5 12">In the C-terminal section; belongs to the HTP reductase family.</text>
</comment>
<accession>A0ABX0ETQ8</accession>
<dbReference type="Gene3D" id="3.40.430.10">
    <property type="entry name" value="Dihydrofolate Reductase, subunit A"/>
    <property type="match status" value="1"/>
</dbReference>
<dbReference type="PROSITE" id="PS00903">
    <property type="entry name" value="CYT_DCMP_DEAMINASES_1"/>
    <property type="match status" value="1"/>
</dbReference>
<dbReference type="Proteomes" id="UP001318301">
    <property type="component" value="Unassembled WGS sequence"/>
</dbReference>
<evidence type="ECO:0000256" key="11">
    <source>
        <dbReference type="ARBA" id="ARBA00023268"/>
    </source>
</evidence>
<evidence type="ECO:0000256" key="10">
    <source>
        <dbReference type="ARBA" id="ARBA00023002"/>
    </source>
</evidence>
<keyword evidence="11" id="KW-0511">Multifunctional enzyme</keyword>
<dbReference type="InterPro" id="IPR050765">
    <property type="entry name" value="Riboflavin_Biosynth_HTPR"/>
</dbReference>
<dbReference type="Gene3D" id="3.40.140.10">
    <property type="entry name" value="Cytidine Deaminase, domain 2"/>
    <property type="match status" value="1"/>
</dbReference>
<dbReference type="InterPro" id="IPR024072">
    <property type="entry name" value="DHFR-like_dom_sf"/>
</dbReference>
<dbReference type="EC" id="1.1.1.193" evidence="12"/>
<dbReference type="NCBIfam" id="TIGR00326">
    <property type="entry name" value="eubact_ribD"/>
    <property type="match status" value="1"/>
</dbReference>
<dbReference type="InterPro" id="IPR004794">
    <property type="entry name" value="Eubact_RibD"/>
</dbReference>
<comment type="pathway">
    <text evidence="2 12">Cofactor biosynthesis; riboflavin biosynthesis; 5-amino-6-(D-ribitylamino)uracil from GTP: step 2/4.</text>
</comment>
<dbReference type="GO" id="GO:0008835">
    <property type="term" value="F:diaminohydroxyphosphoribosylaminopyrimidine deaminase activity"/>
    <property type="evidence" value="ECO:0007669"/>
    <property type="project" value="UniProtKB-EC"/>
</dbReference>
<comment type="function">
    <text evidence="1 12">Converts 2,5-diamino-6-(ribosylamino)-4(3h)-pyrimidinone 5'-phosphate into 5-amino-6-(ribosylamino)-2,4(1h,3h)-pyrimidinedione 5'-phosphate.</text>
</comment>
<evidence type="ECO:0000256" key="2">
    <source>
        <dbReference type="ARBA" id="ARBA00004882"/>
    </source>
</evidence>
<comment type="pathway">
    <text evidence="3 12">Cofactor biosynthesis; riboflavin biosynthesis; 5-amino-6-(D-ribitylamino)uracil from GTP: step 3/4.</text>
</comment>
<evidence type="ECO:0000313" key="14">
    <source>
        <dbReference type="EMBL" id="NGZ43901.1"/>
    </source>
</evidence>
<keyword evidence="12 14" id="KW-0378">Hydrolase</keyword>
<dbReference type="PANTHER" id="PTHR38011">
    <property type="entry name" value="DIHYDROFOLATE REDUCTASE FAMILY PROTEIN (AFU_ORTHOLOGUE AFUA_8G06820)"/>
    <property type="match status" value="1"/>
</dbReference>
<comment type="catalytic activity">
    <reaction evidence="12">
        <text>2,5-diamino-6-hydroxy-4-(5-phosphoribosylamino)-pyrimidine + H2O + H(+) = 5-amino-6-(5-phospho-D-ribosylamino)uracil + NH4(+)</text>
        <dbReference type="Rhea" id="RHEA:21868"/>
        <dbReference type="ChEBI" id="CHEBI:15377"/>
        <dbReference type="ChEBI" id="CHEBI:15378"/>
        <dbReference type="ChEBI" id="CHEBI:28938"/>
        <dbReference type="ChEBI" id="CHEBI:58453"/>
        <dbReference type="ChEBI" id="CHEBI:58614"/>
        <dbReference type="EC" id="3.5.4.26"/>
    </reaction>
</comment>
<dbReference type="SUPFAM" id="SSF53927">
    <property type="entry name" value="Cytidine deaminase-like"/>
    <property type="match status" value="1"/>
</dbReference>
<keyword evidence="9 12" id="KW-0521">NADP</keyword>
<name>A0ABX0ETQ8_9BACT</name>
<evidence type="ECO:0000256" key="4">
    <source>
        <dbReference type="ARBA" id="ARBA00005259"/>
    </source>
</evidence>
<evidence type="ECO:0000256" key="1">
    <source>
        <dbReference type="ARBA" id="ARBA00002151"/>
    </source>
</evidence>
<evidence type="ECO:0000256" key="12">
    <source>
        <dbReference type="PIRNR" id="PIRNR006769"/>
    </source>
</evidence>
<evidence type="ECO:0000256" key="7">
    <source>
        <dbReference type="ARBA" id="ARBA00022723"/>
    </source>
</evidence>
<dbReference type="GO" id="GO:0008703">
    <property type="term" value="F:5-amino-6-(5-phosphoribosylamino)uracil reductase activity"/>
    <property type="evidence" value="ECO:0007669"/>
    <property type="project" value="UniProtKB-EC"/>
</dbReference>
<evidence type="ECO:0000256" key="8">
    <source>
        <dbReference type="ARBA" id="ARBA00022833"/>
    </source>
</evidence>
<dbReference type="InterPro" id="IPR002734">
    <property type="entry name" value="RibDG_C"/>
</dbReference>
<keyword evidence="15" id="KW-1185">Reference proteome</keyword>
<comment type="similarity">
    <text evidence="4 12">In the N-terminal section; belongs to the cytidine and deoxycytidylate deaminase family.</text>
</comment>
<sequence>MNKEEIWMQRALDLSLLGSGRVAPNPLVGCVIIKNDQIIGEGWHQAYGQAHAEVMAINSLANPEESIGSSVYVSLEPCSHVGKTPPCADLLIKSKVKEVIICNLDPNPLVAGKGIEKLKAAGIQVSQGILENKGAEINRQFFTFHTKKRPYITLKWAASQDGFISQEDGKPVTFSNPTSQALVHQMRTQHQGILVGANTIIQDNPRLNVRLWPGNNPIRIVLDPHHRIPKSSQVLQDGQTTWIITKNGVAENGACQWLAIGENFRIEDILQLAYEKGLISILVEGGAKTLEAFLQSKLVDEVWKQEKSTLLGKGIAEPKHSLNWKKEVQVGEDNVWYQADLSQPKNLQ</sequence>
<evidence type="ECO:0000259" key="13">
    <source>
        <dbReference type="PROSITE" id="PS51747"/>
    </source>
</evidence>
<reference evidence="14 15" key="1">
    <citation type="submission" date="2019-02" db="EMBL/GenBank/DDBJ databases">
        <title>Genome of a new Bacteroidetes strain.</title>
        <authorList>
            <person name="Pitt A."/>
        </authorList>
    </citation>
    <scope>NUCLEOTIDE SEQUENCE [LARGE SCALE GENOMIC DNA]</scope>
    <source>
        <strain evidence="14 15">50C-KIRBA</strain>
    </source>
</reference>
<gene>
    <name evidence="14" type="primary">ribD</name>
    <name evidence="14" type="ORF">EWU23_05360</name>
</gene>
<dbReference type="SUPFAM" id="SSF53597">
    <property type="entry name" value="Dihydrofolate reductase-like"/>
    <property type="match status" value="1"/>
</dbReference>
<organism evidence="14 15">
    <name type="scientific">Aquirufa beregesia</name>
    <dbReference type="NCBI Taxonomy" id="2516556"/>
    <lineage>
        <taxon>Bacteria</taxon>
        <taxon>Pseudomonadati</taxon>
        <taxon>Bacteroidota</taxon>
        <taxon>Cytophagia</taxon>
        <taxon>Cytophagales</taxon>
        <taxon>Flectobacillaceae</taxon>
        <taxon>Aquirufa</taxon>
    </lineage>
</organism>
<dbReference type="InterPro" id="IPR016192">
    <property type="entry name" value="APOBEC/CMP_deaminase_Zn-bd"/>
</dbReference>
<dbReference type="PIRSF" id="PIRSF006769">
    <property type="entry name" value="RibD"/>
    <property type="match status" value="1"/>
</dbReference>
<dbReference type="PROSITE" id="PS51747">
    <property type="entry name" value="CYT_DCMP_DEAMINASES_2"/>
    <property type="match status" value="1"/>
</dbReference>
<evidence type="ECO:0000256" key="3">
    <source>
        <dbReference type="ARBA" id="ARBA00004910"/>
    </source>
</evidence>
<dbReference type="Pfam" id="PF01872">
    <property type="entry name" value="RibD_C"/>
    <property type="match status" value="1"/>
</dbReference>
<dbReference type="InterPro" id="IPR016193">
    <property type="entry name" value="Cytidine_deaminase-like"/>
</dbReference>
<dbReference type="PANTHER" id="PTHR38011:SF7">
    <property type="entry name" value="2,5-DIAMINO-6-RIBOSYLAMINO-4(3H)-PYRIMIDINONE 5'-PHOSPHATE REDUCTASE"/>
    <property type="match status" value="1"/>
</dbReference>
<evidence type="ECO:0000256" key="5">
    <source>
        <dbReference type="ARBA" id="ARBA00007417"/>
    </source>
</evidence>
<dbReference type="EMBL" id="SEWW01000002">
    <property type="protein sequence ID" value="NGZ43901.1"/>
    <property type="molecule type" value="Genomic_DNA"/>
</dbReference>
<dbReference type="RefSeq" id="WP_166229607.1">
    <property type="nucleotide sequence ID" value="NZ_CBCSIJ010000004.1"/>
</dbReference>
<keyword evidence="7 12" id="KW-0479">Metal-binding</keyword>
<comment type="cofactor">
    <cofactor evidence="12">
        <name>Zn(2+)</name>
        <dbReference type="ChEBI" id="CHEBI:29105"/>
    </cofactor>
    <text evidence="12">Binds 1 zinc ion.</text>
</comment>
<comment type="caution">
    <text evidence="14">The sequence shown here is derived from an EMBL/GenBank/DDBJ whole genome shotgun (WGS) entry which is preliminary data.</text>
</comment>
<dbReference type="CDD" id="cd01284">
    <property type="entry name" value="Riboflavin_deaminase-reductase"/>
    <property type="match status" value="1"/>
</dbReference>